<dbReference type="STRING" id="44941.A0A397U1V5"/>
<gene>
    <name evidence="4" type="ORF">C2G38_2048618</name>
</gene>
<dbReference type="PROSITE" id="PS50966">
    <property type="entry name" value="ZF_SWIM"/>
    <property type="match status" value="1"/>
</dbReference>
<reference evidence="4 5" key="1">
    <citation type="submission" date="2018-06" db="EMBL/GenBank/DDBJ databases">
        <title>Comparative genomics reveals the genomic features of Rhizophagus irregularis, R. cerebriforme, R. diaphanum and Gigaspora rosea, and their symbiotic lifestyle signature.</title>
        <authorList>
            <person name="Morin E."/>
            <person name="San Clemente H."/>
            <person name="Chen E.C.H."/>
            <person name="De La Providencia I."/>
            <person name="Hainaut M."/>
            <person name="Kuo A."/>
            <person name="Kohler A."/>
            <person name="Murat C."/>
            <person name="Tang N."/>
            <person name="Roy S."/>
            <person name="Loubradou J."/>
            <person name="Henrissat B."/>
            <person name="Grigoriev I.V."/>
            <person name="Corradi N."/>
            <person name="Roux C."/>
            <person name="Martin F.M."/>
        </authorList>
    </citation>
    <scope>NUCLEOTIDE SEQUENCE [LARGE SCALE GENOMIC DNA]</scope>
    <source>
        <strain evidence="4 5">DAOM 194757</strain>
    </source>
</reference>
<dbReference type="InterPro" id="IPR007527">
    <property type="entry name" value="Znf_SWIM"/>
</dbReference>
<dbReference type="GO" id="GO:0008270">
    <property type="term" value="F:zinc ion binding"/>
    <property type="evidence" value="ECO:0007669"/>
    <property type="project" value="UniProtKB-KW"/>
</dbReference>
<protein>
    <recommendedName>
        <fullName evidence="3">SWIM-type domain-containing protein</fullName>
    </recommendedName>
</protein>
<name>A0A397U1V5_9GLOM</name>
<keyword evidence="1" id="KW-0863">Zinc-finger</keyword>
<evidence type="ECO:0000313" key="4">
    <source>
        <dbReference type="EMBL" id="RIB04222.1"/>
    </source>
</evidence>
<accession>A0A397U1V5</accession>
<evidence type="ECO:0000256" key="2">
    <source>
        <dbReference type="SAM" id="Coils"/>
    </source>
</evidence>
<dbReference type="EMBL" id="QKWP01002226">
    <property type="protein sequence ID" value="RIB04222.1"/>
    <property type="molecule type" value="Genomic_DNA"/>
</dbReference>
<organism evidence="4 5">
    <name type="scientific">Gigaspora rosea</name>
    <dbReference type="NCBI Taxonomy" id="44941"/>
    <lineage>
        <taxon>Eukaryota</taxon>
        <taxon>Fungi</taxon>
        <taxon>Fungi incertae sedis</taxon>
        <taxon>Mucoromycota</taxon>
        <taxon>Glomeromycotina</taxon>
        <taxon>Glomeromycetes</taxon>
        <taxon>Diversisporales</taxon>
        <taxon>Gigasporaceae</taxon>
        <taxon>Gigaspora</taxon>
    </lineage>
</organism>
<evidence type="ECO:0000259" key="3">
    <source>
        <dbReference type="PROSITE" id="PS50966"/>
    </source>
</evidence>
<sequence length="303" mass="34801">MTLQAMIEEVGQEEVSEIWKVVDIRSEKNHVHYVIVVNTISFLCSCLKSISRGIICRHYFRVIMNSKTAAFHISMIPPRWYKNIHQDVLNLQESIVYSCEKNNEPIDKGILPTRKLATIPATVPTIKKAVYKRNLYGRVWGLARTATLLAVEQDDDEITTFLQDYIRRKSNEYTQERPAIDESPAIDERPVISEKHLAAINDKIQDNAHEINECNINADTESNEIEEEIEEEIEQENKITNLNKVKNPNKVTGRGRPRKRQYLSSVKKEQGLRGKPKTRGSYKCRVCQQVGHNAAFHKSTGNN</sequence>
<keyword evidence="1" id="KW-0862">Zinc</keyword>
<dbReference type="OrthoDB" id="2437103at2759"/>
<feature type="domain" description="SWIM-type" evidence="3">
    <location>
        <begin position="33"/>
        <end position="67"/>
    </location>
</feature>
<proteinExistence type="predicted"/>
<feature type="coiled-coil region" evidence="2">
    <location>
        <begin position="211"/>
        <end position="245"/>
    </location>
</feature>
<comment type="caution">
    <text evidence="4">The sequence shown here is derived from an EMBL/GenBank/DDBJ whole genome shotgun (WGS) entry which is preliminary data.</text>
</comment>
<keyword evidence="1" id="KW-0479">Metal-binding</keyword>
<dbReference type="Proteomes" id="UP000266673">
    <property type="component" value="Unassembled WGS sequence"/>
</dbReference>
<dbReference type="AlphaFoldDB" id="A0A397U1V5"/>
<keyword evidence="2" id="KW-0175">Coiled coil</keyword>
<evidence type="ECO:0000313" key="5">
    <source>
        <dbReference type="Proteomes" id="UP000266673"/>
    </source>
</evidence>
<keyword evidence="5" id="KW-1185">Reference proteome</keyword>
<evidence type="ECO:0000256" key="1">
    <source>
        <dbReference type="PROSITE-ProRule" id="PRU00325"/>
    </source>
</evidence>